<evidence type="ECO:0000256" key="6">
    <source>
        <dbReference type="ARBA" id="ARBA00023098"/>
    </source>
</evidence>
<dbReference type="OrthoDB" id="9811735at2"/>
<keyword evidence="6 9" id="KW-0443">Lipid metabolism</keyword>
<evidence type="ECO:0000256" key="7">
    <source>
        <dbReference type="ARBA" id="ARBA00023160"/>
    </source>
</evidence>
<name>A0A1D7U5S7_9HYPH</name>
<dbReference type="GO" id="GO:0006633">
    <property type="term" value="P:fatty acid biosynthetic process"/>
    <property type="evidence" value="ECO:0007669"/>
    <property type="project" value="UniProtKB-UniPathway"/>
</dbReference>
<dbReference type="Pfam" id="PF00364">
    <property type="entry name" value="Biotin_lipoyl"/>
    <property type="match status" value="1"/>
</dbReference>
<comment type="function">
    <text evidence="1 9">This protein is a component of the acetyl coenzyme A carboxylase complex; first, biotin carboxylase catalyzes the carboxylation of the carrier protein and then the transcarboxylase transfers the carboxyl group to form malonyl-CoA.</text>
</comment>
<dbReference type="CDD" id="cd06850">
    <property type="entry name" value="biotinyl_domain"/>
    <property type="match status" value="1"/>
</dbReference>
<protein>
    <recommendedName>
        <fullName evidence="3 9">Biotin carboxyl carrier protein of acetyl-CoA carboxylase</fullName>
    </recommendedName>
</protein>
<dbReference type="GO" id="GO:0009317">
    <property type="term" value="C:acetyl-CoA carboxylase complex"/>
    <property type="evidence" value="ECO:0007669"/>
    <property type="project" value="InterPro"/>
</dbReference>
<evidence type="ECO:0000256" key="1">
    <source>
        <dbReference type="ARBA" id="ARBA00003761"/>
    </source>
</evidence>
<feature type="domain" description="Lipoyl-binding" evidence="11">
    <location>
        <begin position="67"/>
        <end position="143"/>
    </location>
</feature>
<organism evidence="12 13">
    <name type="scientific">Bosea vaviloviae</name>
    <dbReference type="NCBI Taxonomy" id="1526658"/>
    <lineage>
        <taxon>Bacteria</taxon>
        <taxon>Pseudomonadati</taxon>
        <taxon>Pseudomonadota</taxon>
        <taxon>Alphaproteobacteria</taxon>
        <taxon>Hyphomicrobiales</taxon>
        <taxon>Boseaceae</taxon>
        <taxon>Bosea</taxon>
    </lineage>
</organism>
<keyword evidence="5 9" id="KW-0276">Fatty acid metabolism</keyword>
<accession>A0A1D7U5S7</accession>
<keyword evidence="13" id="KW-1185">Reference proteome</keyword>
<evidence type="ECO:0000256" key="8">
    <source>
        <dbReference type="ARBA" id="ARBA00023267"/>
    </source>
</evidence>
<dbReference type="GO" id="GO:0003989">
    <property type="term" value="F:acetyl-CoA carboxylase activity"/>
    <property type="evidence" value="ECO:0007669"/>
    <property type="project" value="InterPro"/>
</dbReference>
<dbReference type="PROSITE" id="PS50968">
    <property type="entry name" value="BIOTINYL_LIPOYL"/>
    <property type="match status" value="1"/>
</dbReference>
<proteinExistence type="predicted"/>
<evidence type="ECO:0000256" key="4">
    <source>
        <dbReference type="ARBA" id="ARBA00022516"/>
    </source>
</evidence>
<keyword evidence="8 9" id="KW-0092">Biotin</keyword>
<dbReference type="UniPathway" id="UPA00094"/>
<dbReference type="InterPro" id="IPR001882">
    <property type="entry name" value="Biotin_BS"/>
</dbReference>
<evidence type="ECO:0000256" key="9">
    <source>
        <dbReference type="RuleBase" id="RU364072"/>
    </source>
</evidence>
<evidence type="ECO:0000256" key="5">
    <source>
        <dbReference type="ARBA" id="ARBA00022832"/>
    </source>
</evidence>
<feature type="region of interest" description="Disordered" evidence="10">
    <location>
        <begin position="42"/>
        <end position="64"/>
    </location>
</feature>
<evidence type="ECO:0000313" key="12">
    <source>
        <dbReference type="EMBL" id="AOO82682.1"/>
    </source>
</evidence>
<sequence>MDLHHIKTLIDTMAASDLAEMEVSRDGWTLRLVRRAWPAPTVRAETSGRAASPPQASHGTDLPPSAEALIRAPLSGIVYLGSSPNDPPFVVAGQAVAMGTTLCVIEAMKMFNEVKAERDGLVEAVLVAAGDEVEGGQPLIRLV</sequence>
<evidence type="ECO:0000313" key="13">
    <source>
        <dbReference type="Proteomes" id="UP000094969"/>
    </source>
</evidence>
<dbReference type="PANTHER" id="PTHR45266:SF3">
    <property type="entry name" value="OXALOACETATE DECARBOXYLASE ALPHA CHAIN"/>
    <property type="match status" value="1"/>
</dbReference>
<dbReference type="RefSeq" id="WP_069691888.1">
    <property type="nucleotide sequence ID" value="NZ_CP017147.1"/>
</dbReference>
<dbReference type="SUPFAM" id="SSF51230">
    <property type="entry name" value="Single hybrid motif"/>
    <property type="match status" value="1"/>
</dbReference>
<dbReference type="InterPro" id="IPR050709">
    <property type="entry name" value="Biotin_Carboxyl_Carrier/Decarb"/>
</dbReference>
<dbReference type="Proteomes" id="UP000094969">
    <property type="component" value="Chromosome"/>
</dbReference>
<comment type="pathway">
    <text evidence="2 9">Lipid metabolism; fatty acid biosynthesis.</text>
</comment>
<evidence type="ECO:0000256" key="10">
    <source>
        <dbReference type="SAM" id="MobiDB-lite"/>
    </source>
</evidence>
<dbReference type="PROSITE" id="PS00188">
    <property type="entry name" value="BIOTIN"/>
    <property type="match status" value="1"/>
</dbReference>
<evidence type="ECO:0000256" key="3">
    <source>
        <dbReference type="ARBA" id="ARBA00017562"/>
    </source>
</evidence>
<dbReference type="InterPro" id="IPR011053">
    <property type="entry name" value="Single_hybrid_motif"/>
</dbReference>
<gene>
    <name evidence="12" type="ORF">BHK69_21540</name>
</gene>
<evidence type="ECO:0000259" key="11">
    <source>
        <dbReference type="PROSITE" id="PS50968"/>
    </source>
</evidence>
<dbReference type="PRINTS" id="PR01071">
    <property type="entry name" value="ACOABIOTINCC"/>
</dbReference>
<reference evidence="12 13" key="1">
    <citation type="journal article" date="2015" name="Antonie Van Leeuwenhoek">
        <title>Bosea vaviloviae sp. nov., a new species of slow-growing rhizobia isolated from nodules of the relict species Vavilovia formosa (Stev.) Fed.</title>
        <authorList>
            <person name="Safronova V.I."/>
            <person name="Kuznetsova I.G."/>
            <person name="Sazanova A.L."/>
            <person name="Kimeklis A.K."/>
            <person name="Belimov A.A."/>
            <person name="Andronov E.E."/>
            <person name="Pinaev A.G."/>
            <person name="Chizhevskaya E.P."/>
            <person name="Pukhaev A.R."/>
            <person name="Popov K.P."/>
            <person name="Willems A."/>
            <person name="Tikhonovich I.A."/>
        </authorList>
    </citation>
    <scope>NUCLEOTIDE SEQUENCE [LARGE SCALE GENOMIC DNA]</scope>
    <source>
        <strain evidence="12 13">Vaf18</strain>
    </source>
</reference>
<keyword evidence="4 9" id="KW-0444">Lipid biosynthesis</keyword>
<dbReference type="EMBL" id="CP017147">
    <property type="protein sequence ID" value="AOO82682.1"/>
    <property type="molecule type" value="Genomic_DNA"/>
</dbReference>
<dbReference type="AlphaFoldDB" id="A0A1D7U5S7"/>
<dbReference type="InterPro" id="IPR000089">
    <property type="entry name" value="Biotin_lipoyl"/>
</dbReference>
<dbReference type="PANTHER" id="PTHR45266">
    <property type="entry name" value="OXALOACETATE DECARBOXYLASE ALPHA CHAIN"/>
    <property type="match status" value="1"/>
</dbReference>
<dbReference type="InterPro" id="IPR001249">
    <property type="entry name" value="AcCoA_biotinCC"/>
</dbReference>
<dbReference type="STRING" id="1526658.BHK69_21540"/>
<keyword evidence="7 9" id="KW-0275">Fatty acid biosynthesis</keyword>
<dbReference type="Gene3D" id="2.40.50.100">
    <property type="match status" value="1"/>
</dbReference>
<evidence type="ECO:0000256" key="2">
    <source>
        <dbReference type="ARBA" id="ARBA00005194"/>
    </source>
</evidence>
<dbReference type="KEGG" id="bvv:BHK69_21540"/>